<reference evidence="1 2" key="1">
    <citation type="journal article" date="2010" name="Science">
        <title>Genomic comparison of the ants Camponotus floridanus and Harpegnathos saltator.</title>
        <authorList>
            <person name="Bonasio R."/>
            <person name="Zhang G."/>
            <person name="Ye C."/>
            <person name="Mutti N.S."/>
            <person name="Fang X."/>
            <person name="Qin N."/>
            <person name="Donahue G."/>
            <person name="Yang P."/>
            <person name="Li Q."/>
            <person name="Li C."/>
            <person name="Zhang P."/>
            <person name="Huang Z."/>
            <person name="Berger S.L."/>
            <person name="Reinberg D."/>
            <person name="Wang J."/>
            <person name="Liebig J."/>
        </authorList>
    </citation>
    <scope>NUCLEOTIDE SEQUENCE [LARGE SCALE GENOMIC DNA]</scope>
    <source>
        <strain evidence="2">C129</strain>
    </source>
</reference>
<evidence type="ECO:0000313" key="2">
    <source>
        <dbReference type="Proteomes" id="UP000000311"/>
    </source>
</evidence>
<dbReference type="OMA" id="CIIRENN"/>
<evidence type="ECO:0000313" key="1">
    <source>
        <dbReference type="EMBL" id="EFN73352.1"/>
    </source>
</evidence>
<protein>
    <recommendedName>
        <fullName evidence="3">THAP domain-containing protein 9</fullName>
    </recommendedName>
</protein>
<evidence type="ECO:0008006" key="3">
    <source>
        <dbReference type="Google" id="ProtNLM"/>
    </source>
</evidence>
<dbReference type="PANTHER" id="PTHR47577:SF2">
    <property type="entry name" value="THAP DOMAIN CONTAINING 9"/>
    <property type="match status" value="1"/>
</dbReference>
<feature type="non-terminal residue" evidence="1">
    <location>
        <position position="1"/>
    </location>
</feature>
<sequence length="148" mass="17007">TLFEHDLFTSFKSLSPFVEDIVTHISGFIVRKLLKTIKCDVCTTFLICSNAVSNLTGIKNRGSLVFPTEDVIQISRSAECIIRENNHIIFTKQNINKFLTKKVFHIVHDKVFIHTNIISHILEKDNGDHKVKLIKAITSTYIQLRLFH</sequence>
<gene>
    <name evidence="1" type="ORF">EAG_02319</name>
</gene>
<dbReference type="AlphaFoldDB" id="E1ZZP1"/>
<keyword evidence="2" id="KW-1185">Reference proteome</keyword>
<feature type="non-terminal residue" evidence="1">
    <location>
        <position position="148"/>
    </location>
</feature>
<dbReference type="InParanoid" id="E1ZZP1"/>
<dbReference type="Proteomes" id="UP000000311">
    <property type="component" value="Unassembled WGS sequence"/>
</dbReference>
<dbReference type="PANTHER" id="PTHR47577">
    <property type="entry name" value="THAP DOMAIN-CONTAINING PROTEIN 6"/>
    <property type="match status" value="1"/>
</dbReference>
<proteinExistence type="predicted"/>
<accession>E1ZZP1</accession>
<organism evidence="2">
    <name type="scientific">Camponotus floridanus</name>
    <name type="common">Florida carpenter ant</name>
    <dbReference type="NCBI Taxonomy" id="104421"/>
    <lineage>
        <taxon>Eukaryota</taxon>
        <taxon>Metazoa</taxon>
        <taxon>Ecdysozoa</taxon>
        <taxon>Arthropoda</taxon>
        <taxon>Hexapoda</taxon>
        <taxon>Insecta</taxon>
        <taxon>Pterygota</taxon>
        <taxon>Neoptera</taxon>
        <taxon>Endopterygota</taxon>
        <taxon>Hymenoptera</taxon>
        <taxon>Apocrita</taxon>
        <taxon>Aculeata</taxon>
        <taxon>Formicoidea</taxon>
        <taxon>Formicidae</taxon>
        <taxon>Formicinae</taxon>
        <taxon>Camponotus</taxon>
    </lineage>
</organism>
<dbReference type="EMBL" id="GL435495">
    <property type="protein sequence ID" value="EFN73352.1"/>
    <property type="molecule type" value="Genomic_DNA"/>
</dbReference>
<name>E1ZZP1_CAMFO</name>